<feature type="compositionally biased region" description="Basic and acidic residues" evidence="4">
    <location>
        <begin position="352"/>
        <end position="368"/>
    </location>
</feature>
<dbReference type="SMART" id="SM00325">
    <property type="entry name" value="RhoGEF"/>
    <property type="match status" value="1"/>
</dbReference>
<feature type="compositionally biased region" description="Low complexity" evidence="4">
    <location>
        <begin position="876"/>
        <end position="887"/>
    </location>
</feature>
<feature type="compositionally biased region" description="Low complexity" evidence="4">
    <location>
        <begin position="432"/>
        <end position="442"/>
    </location>
</feature>
<dbReference type="InterPro" id="IPR001331">
    <property type="entry name" value="GDS_CDC24_CS"/>
</dbReference>
<feature type="compositionally biased region" description="Basic residues" evidence="4">
    <location>
        <begin position="837"/>
        <end position="848"/>
    </location>
</feature>
<dbReference type="Pfam" id="PF00621">
    <property type="entry name" value="RhoGEF"/>
    <property type="match status" value="1"/>
</dbReference>
<proteinExistence type="predicted"/>
<feature type="compositionally biased region" description="Low complexity" evidence="4">
    <location>
        <begin position="602"/>
        <end position="613"/>
    </location>
</feature>
<dbReference type="SMART" id="SM00233">
    <property type="entry name" value="PH"/>
    <property type="match status" value="1"/>
</dbReference>
<evidence type="ECO:0000256" key="1">
    <source>
        <dbReference type="ARBA" id="ARBA00004496"/>
    </source>
</evidence>
<feature type="region of interest" description="Disordered" evidence="4">
    <location>
        <begin position="660"/>
        <end position="690"/>
    </location>
</feature>
<dbReference type="Pfam" id="PF22697">
    <property type="entry name" value="SOS1_NGEF_PH"/>
    <property type="match status" value="1"/>
</dbReference>
<evidence type="ECO:0000256" key="3">
    <source>
        <dbReference type="ARBA" id="ARBA00022658"/>
    </source>
</evidence>
<dbReference type="InterPro" id="IPR001849">
    <property type="entry name" value="PH_domain"/>
</dbReference>
<dbReference type="PROSITE" id="PS50003">
    <property type="entry name" value="PH_DOMAIN"/>
    <property type="match status" value="1"/>
</dbReference>
<feature type="region of interest" description="Disordered" evidence="4">
    <location>
        <begin position="711"/>
        <end position="737"/>
    </location>
</feature>
<evidence type="ECO:0000313" key="8">
    <source>
        <dbReference type="Proteomes" id="UP000192578"/>
    </source>
</evidence>
<dbReference type="GO" id="GO:0005085">
    <property type="term" value="F:guanyl-nucleotide exchange factor activity"/>
    <property type="evidence" value="ECO:0007669"/>
    <property type="project" value="UniProtKB-KW"/>
</dbReference>
<accession>A0A1W0WBM0</accession>
<comment type="caution">
    <text evidence="7">The sequence shown here is derived from an EMBL/GenBank/DDBJ whole genome shotgun (WGS) entry which is preliminary data.</text>
</comment>
<evidence type="ECO:0000256" key="4">
    <source>
        <dbReference type="SAM" id="MobiDB-lite"/>
    </source>
</evidence>
<dbReference type="InterPro" id="IPR011993">
    <property type="entry name" value="PH-like_dom_sf"/>
</dbReference>
<dbReference type="SUPFAM" id="SSF50729">
    <property type="entry name" value="PH domain-like"/>
    <property type="match status" value="1"/>
</dbReference>
<dbReference type="InterPro" id="IPR000219">
    <property type="entry name" value="DH_dom"/>
</dbReference>
<dbReference type="CDD" id="cd01224">
    <property type="entry name" value="PH_Collybistin_ASEF"/>
    <property type="match status" value="1"/>
</dbReference>
<evidence type="ECO:0000259" key="5">
    <source>
        <dbReference type="PROSITE" id="PS50003"/>
    </source>
</evidence>
<feature type="domain" description="PH" evidence="5">
    <location>
        <begin position="1163"/>
        <end position="1265"/>
    </location>
</feature>
<organism evidence="7 8">
    <name type="scientific">Hypsibius exemplaris</name>
    <name type="common">Freshwater tardigrade</name>
    <dbReference type="NCBI Taxonomy" id="2072580"/>
    <lineage>
        <taxon>Eukaryota</taxon>
        <taxon>Metazoa</taxon>
        <taxon>Ecdysozoa</taxon>
        <taxon>Tardigrada</taxon>
        <taxon>Eutardigrada</taxon>
        <taxon>Parachela</taxon>
        <taxon>Hypsibioidea</taxon>
        <taxon>Hypsibiidae</taxon>
        <taxon>Hypsibius</taxon>
    </lineage>
</organism>
<dbReference type="Gene3D" id="2.30.29.30">
    <property type="entry name" value="Pleckstrin-homology domain (PH domain)/Phosphotyrosine-binding domain (PTB)"/>
    <property type="match status" value="1"/>
</dbReference>
<feature type="compositionally biased region" description="Basic and acidic residues" evidence="4">
    <location>
        <begin position="314"/>
        <end position="326"/>
    </location>
</feature>
<feature type="compositionally biased region" description="Basic and acidic residues" evidence="4">
    <location>
        <begin position="296"/>
        <end position="305"/>
    </location>
</feature>
<feature type="region of interest" description="Disordered" evidence="4">
    <location>
        <begin position="567"/>
        <end position="632"/>
    </location>
</feature>
<dbReference type="InterPro" id="IPR055251">
    <property type="entry name" value="SOS1_NGEF_PH"/>
</dbReference>
<feature type="region of interest" description="Disordered" evidence="4">
    <location>
        <begin position="172"/>
        <end position="369"/>
    </location>
</feature>
<feature type="compositionally biased region" description="Polar residues" evidence="4">
    <location>
        <begin position="866"/>
        <end position="875"/>
    </location>
</feature>
<evidence type="ECO:0000259" key="6">
    <source>
        <dbReference type="PROSITE" id="PS50010"/>
    </source>
</evidence>
<feature type="region of interest" description="Disordered" evidence="4">
    <location>
        <begin position="775"/>
        <end position="900"/>
    </location>
</feature>
<gene>
    <name evidence="7" type="ORF">BV898_13211</name>
</gene>
<feature type="compositionally biased region" description="Basic and acidic residues" evidence="4">
    <location>
        <begin position="238"/>
        <end position="247"/>
    </location>
</feature>
<evidence type="ECO:0000256" key="2">
    <source>
        <dbReference type="ARBA" id="ARBA00022490"/>
    </source>
</evidence>
<keyword evidence="3" id="KW-0344">Guanine-nucleotide releasing factor</keyword>
<dbReference type="SUPFAM" id="SSF48065">
    <property type="entry name" value="DBL homology domain (DH-domain)"/>
    <property type="match status" value="1"/>
</dbReference>
<dbReference type="OrthoDB" id="660555at2759"/>
<feature type="compositionally biased region" description="Polar residues" evidence="4">
    <location>
        <begin position="223"/>
        <end position="236"/>
    </location>
</feature>
<dbReference type="PANTHER" id="PTHR47544:SF3">
    <property type="entry name" value="RHO GUANINE NUCLEOTIDE EXCHANGE FACTOR 4 ISOFORM X1"/>
    <property type="match status" value="1"/>
</dbReference>
<keyword evidence="2" id="KW-0963">Cytoplasm</keyword>
<feature type="domain" description="DH" evidence="6">
    <location>
        <begin position="947"/>
        <end position="1132"/>
    </location>
</feature>
<feature type="compositionally biased region" description="Basic and acidic residues" evidence="4">
    <location>
        <begin position="660"/>
        <end position="677"/>
    </location>
</feature>
<sequence length="1351" mass="150678">MTDRFVSTASLSVGSRQHDQTHQDYINNSRRPSPINHRGHPSPSFYRTGAQPIHPVLQRRNTPLRLGPRRATQPVTNFVPAGVRPVDDDPTENLSCDRTGRLPIPPPRGPKNRPAATVTVTRNVSQNGLRSPQLSPKVPRVNRGAAADVSPGARYTNTAALDSWAGLRAKDHSAAGCDSGDSNGVPDHWAGLRGKSLGASKRSQTSEADSDIVSDNRPVFRVNAQTSNDCRQTNAENFPDKRAEFRGKNLPASERLQKSGTDSGIVSDNRPEFHVKTPTPNGHRQKVAARVPDSWAELRRKDLSSNKRSQTSKTDSDMVLDSRPELPVKNQISNDWRQTRPVPVPDNWANDSDNRLLRDTHDSRKESRAQTVADIWAGFRGKDPDIQADHGKGVSARKIGNNGIYGVPRRSKFYIEIPSRREREETPPATPPTSSNSPARSSARMRKVVTTPPINYPPPNHQQRGMGRTVSPATAQQPTFDEIVDEIFKTIGAADEEMDSYAVECSGRRSQTSNGEVLLRNNRIGGVNVLSGSLGDDGDLNHCGGQGFKSTDHHSTQDAYAVNRLHSRTKSYPCNREHSEPPVSRRKPEADPETSRSSAYVSEENNSFSSSPPGVFPSPPPTIQRSQSDVSRFKRRVSTLGVAMPTAHTVAADLCMQGREEATPQQQWREHHEESTTHHSTSSSSALPERNVMQRMRKSLVSLRSGMMARLQKATPRRSSFECDVTEESPVVEREDAAEEDHGVFYDMGAEEGLLKPVNPALMNLERIRKPTSADSGIVDISHEGDDDLSSSSRQNDHHHHRPTARPTSSDYSSDPPPPTTSTPTATSTTIAATAMRRSRSQPPHRHLVSSSFVSANDADDKSSNLDRSGSARTCSRTSSEGSDSSPSPRPVCRTPPSFSSQDAVLAVGQGDGGPANPLYIESLWSQVKYEVDCPQQQIAECSTEGMRANIVREIVKNERDFVANLKDVIEGYLYKCRQRSDMFSKGRIECIFGNVEQLYEFQCEFLADLEASVTANNIHRSEIGHCFLLHQRGFSDLYSDYCNLHTQSAAELQQLKQIKQYAHFFEACRMLQEMVEISLDGFLLQPVQKICKYPLQLAELLKYTPEGHPDCQSVKLALRAMKAVTGMINERKRRLECLEKIALWQETIDNWEGEDLVEQSSQLIHYGDLNKLSSKNSWTHEYTFFLFDHQLIYCRRDILKRNLYAYKGRFDLDEVDIVDLDQNDAGIKHGWVMVCPDKDLSTILLAKSLDEKNKWMEAFRDERKRVKTDLSHGFSIAPKDRLAAIQTAKMLTAGKEKRSKTKDALKDLTDHTQLDQSMRSKSISMTLPVRIRAGQASRNPFANFGNARRP</sequence>
<dbReference type="PROSITE" id="PS50010">
    <property type="entry name" value="DH_2"/>
    <property type="match status" value="1"/>
</dbReference>
<dbReference type="PANTHER" id="PTHR47544">
    <property type="entry name" value="RHO GUANINE NUCLEOTIDE EXCHANGE FACTOR 4"/>
    <property type="match status" value="1"/>
</dbReference>
<name>A0A1W0WBM0_HYPEX</name>
<dbReference type="InterPro" id="IPR035899">
    <property type="entry name" value="DBL_dom_sf"/>
</dbReference>
<protein>
    <submittedName>
        <fullName evidence="7">Rho guanine nucleotide exchange factor 4</fullName>
    </submittedName>
</protein>
<keyword evidence="8" id="KW-1185">Reference proteome</keyword>
<feature type="region of interest" description="Disordered" evidence="4">
    <location>
        <begin position="79"/>
        <end position="149"/>
    </location>
</feature>
<dbReference type="Proteomes" id="UP000192578">
    <property type="component" value="Unassembled WGS sequence"/>
</dbReference>
<dbReference type="GO" id="GO:0005737">
    <property type="term" value="C:cytoplasm"/>
    <property type="evidence" value="ECO:0007669"/>
    <property type="project" value="UniProtKB-SubCell"/>
</dbReference>
<dbReference type="EMBL" id="MTYJ01000142">
    <property type="protein sequence ID" value="OQV12567.1"/>
    <property type="molecule type" value="Genomic_DNA"/>
</dbReference>
<feature type="compositionally biased region" description="Low complexity" evidence="4">
    <location>
        <begin position="822"/>
        <end position="835"/>
    </location>
</feature>
<feature type="compositionally biased region" description="Polar residues" evidence="4">
    <location>
        <begin position="118"/>
        <end position="134"/>
    </location>
</feature>
<feature type="compositionally biased region" description="Polar residues" evidence="4">
    <location>
        <begin position="1"/>
        <end position="15"/>
    </location>
</feature>
<feature type="region of interest" description="Disordered" evidence="4">
    <location>
        <begin position="418"/>
        <end position="442"/>
    </location>
</feature>
<dbReference type="Gene3D" id="1.20.900.10">
    <property type="entry name" value="Dbl homology (DH) domain"/>
    <property type="match status" value="1"/>
</dbReference>
<dbReference type="CDD" id="cd00160">
    <property type="entry name" value="RhoGEF"/>
    <property type="match status" value="1"/>
</dbReference>
<feature type="region of interest" description="Disordered" evidence="4">
    <location>
        <begin position="1"/>
        <end position="49"/>
    </location>
</feature>
<comment type="subcellular location">
    <subcellularLocation>
        <location evidence="1">Cytoplasm</location>
    </subcellularLocation>
</comment>
<dbReference type="PROSITE" id="PS00741">
    <property type="entry name" value="DH_1"/>
    <property type="match status" value="1"/>
</dbReference>
<dbReference type="GO" id="GO:0035556">
    <property type="term" value="P:intracellular signal transduction"/>
    <property type="evidence" value="ECO:0007669"/>
    <property type="project" value="InterPro"/>
</dbReference>
<reference evidence="8" key="1">
    <citation type="submission" date="2017-01" db="EMBL/GenBank/DDBJ databases">
        <title>Comparative genomics of anhydrobiosis in the tardigrade Hypsibius dujardini.</title>
        <authorList>
            <person name="Yoshida Y."/>
            <person name="Koutsovoulos G."/>
            <person name="Laetsch D."/>
            <person name="Stevens L."/>
            <person name="Kumar S."/>
            <person name="Horikawa D."/>
            <person name="Ishino K."/>
            <person name="Komine S."/>
            <person name="Tomita M."/>
            <person name="Blaxter M."/>
            <person name="Arakawa K."/>
        </authorList>
    </citation>
    <scope>NUCLEOTIDE SEQUENCE [LARGE SCALE GENOMIC DNA]</scope>
    <source>
        <strain evidence="8">Z151</strain>
    </source>
</reference>
<evidence type="ECO:0000313" key="7">
    <source>
        <dbReference type="EMBL" id="OQV12567.1"/>
    </source>
</evidence>